<accession>A0A0S2GMK9</accession>
<dbReference type="InterPro" id="IPR004118">
    <property type="entry name" value="HEV_TT_vir_Orf2/Gyrovir_Vp2_N"/>
</dbReference>
<feature type="domain" description="Hepatitis TT virus Orf2/Gyrovirus Vp2 N-terminal" evidence="1">
    <location>
        <begin position="14"/>
        <end position="58"/>
    </location>
</feature>
<proteinExistence type="predicted"/>
<evidence type="ECO:0000313" key="2">
    <source>
        <dbReference type="EMBL" id="ALN98240.1"/>
    </source>
</evidence>
<dbReference type="Pfam" id="PF02957">
    <property type="entry name" value="TT_ORF2-like"/>
    <property type="match status" value="1"/>
</dbReference>
<protein>
    <submittedName>
        <fullName evidence="2">ORF2</fullName>
    </submittedName>
</protein>
<dbReference type="EMBL" id="KT027937">
    <property type="protein sequence ID" value="ALN98240.1"/>
    <property type="molecule type" value="Genomic_DNA"/>
</dbReference>
<organism evidence="2">
    <name type="scientific">Chimpanzee anellovirus</name>
    <dbReference type="NCBI Taxonomy" id="1743410"/>
    <lineage>
        <taxon>Viruses</taxon>
        <taxon>Monodnaviria</taxon>
        <taxon>Shotokuvirae</taxon>
        <taxon>Commensaviricota</taxon>
        <taxon>Cardeaviricetes</taxon>
        <taxon>Sanitavirales</taxon>
        <taxon>Anelloviridae</taxon>
    </lineage>
</organism>
<evidence type="ECO:0000259" key="1">
    <source>
        <dbReference type="Pfam" id="PF02957"/>
    </source>
</evidence>
<reference evidence="2" key="1">
    <citation type="journal article" date="2015" name="Virology">
        <title>New species of Torque Teno miniviruses infecting gorillas and chimpanzees.</title>
        <authorList>
            <person name="Hrazdilova K."/>
            <person name="Slaninkova E."/>
            <person name="Brozova K."/>
            <person name="Modry D."/>
            <person name="Vodicka R."/>
            <person name="Celer V."/>
        </authorList>
    </citation>
    <scope>NUCLEOTIDE SEQUENCE</scope>
    <source>
        <strain evidence="2">Cpz2cl1</strain>
    </source>
</reference>
<sequence length="103" mass="11085">MSKLLTPALYKGKSLENQWINGIFHQHDLFCGCHDPITHLLTVLNRQGKAPKPESEIPNIKCLITGEDNVPGEDVDAFGPGELEALFADGPTADTAEPTTSTG</sequence>
<name>A0A0S2GMK9_9VIRU</name>